<protein>
    <submittedName>
        <fullName evidence="3">Rv3654c family TadE-like protein</fullName>
    </submittedName>
</protein>
<evidence type="ECO:0000313" key="4">
    <source>
        <dbReference type="Proteomes" id="UP001602245"/>
    </source>
</evidence>
<feature type="transmembrane region" description="Helical" evidence="1">
    <location>
        <begin position="12"/>
        <end position="34"/>
    </location>
</feature>
<keyword evidence="4" id="KW-1185">Reference proteome</keyword>
<reference evidence="3 4" key="1">
    <citation type="submission" date="2024-10" db="EMBL/GenBank/DDBJ databases">
        <title>The Natural Products Discovery Center: Release of the First 8490 Sequenced Strains for Exploring Actinobacteria Biosynthetic Diversity.</title>
        <authorList>
            <person name="Kalkreuter E."/>
            <person name="Kautsar S.A."/>
            <person name="Yang D."/>
            <person name="Bader C.D."/>
            <person name="Teijaro C.N."/>
            <person name="Fluegel L."/>
            <person name="Davis C.M."/>
            <person name="Simpson J.R."/>
            <person name="Lauterbach L."/>
            <person name="Steele A.D."/>
            <person name="Gui C."/>
            <person name="Meng S."/>
            <person name="Li G."/>
            <person name="Viehrig K."/>
            <person name="Ye F."/>
            <person name="Su P."/>
            <person name="Kiefer A.F."/>
            <person name="Nichols A."/>
            <person name="Cepeda A.J."/>
            <person name="Yan W."/>
            <person name="Fan B."/>
            <person name="Jiang Y."/>
            <person name="Adhikari A."/>
            <person name="Zheng C.-J."/>
            <person name="Schuster L."/>
            <person name="Cowan T.M."/>
            <person name="Smanski M.J."/>
            <person name="Chevrette M.G."/>
            <person name="De Carvalho L.P.S."/>
            <person name="Shen B."/>
        </authorList>
    </citation>
    <scope>NUCLEOTIDE SEQUENCE [LARGE SCALE GENOMIC DNA]</scope>
    <source>
        <strain evidence="3 4">NPDC000087</strain>
    </source>
</reference>
<dbReference type="EMBL" id="JBIAZU010000009">
    <property type="protein sequence ID" value="MFF5296852.1"/>
    <property type="molecule type" value="Genomic_DNA"/>
</dbReference>
<keyword evidence="1" id="KW-1133">Transmembrane helix</keyword>
<keyword evidence="1" id="KW-0472">Membrane</keyword>
<name>A0ABW6WX27_9ACTN</name>
<dbReference type="RefSeq" id="WP_020515373.1">
    <property type="nucleotide sequence ID" value="NZ_JBIAZU010000009.1"/>
</dbReference>
<accession>A0ABW6WX27</accession>
<keyword evidence="1" id="KW-0812">Transmembrane</keyword>
<dbReference type="InterPro" id="IPR021202">
    <property type="entry name" value="Rv3654c-like"/>
</dbReference>
<dbReference type="Proteomes" id="UP001602245">
    <property type="component" value="Unassembled WGS sequence"/>
</dbReference>
<dbReference type="Pfam" id="PF13400">
    <property type="entry name" value="Tad"/>
    <property type="match status" value="1"/>
</dbReference>
<dbReference type="InterPro" id="IPR028087">
    <property type="entry name" value="Tad_N"/>
</dbReference>
<feature type="domain" description="Putative Flp pilus-assembly TadG-like N-terminal" evidence="2">
    <location>
        <begin position="10"/>
        <end position="56"/>
    </location>
</feature>
<dbReference type="NCBIfam" id="TIGR03816">
    <property type="entry name" value="tadE_like_DECH"/>
    <property type="match status" value="1"/>
</dbReference>
<sequence length="122" mass="12447">MRRRDERDRGAASILVLAVGLVLVAAGLGGAAIGNARVARHQARNAADLAALAGAMEAVYGQDVACERAGRFAVANDAQVTSCAVDGLEIVVRAEVEVRPLPQLVRHVSAAARAGPVSGPAE</sequence>
<proteinExistence type="predicted"/>
<comment type="caution">
    <text evidence="3">The sequence shown here is derived from an EMBL/GenBank/DDBJ whole genome shotgun (WGS) entry which is preliminary data.</text>
</comment>
<evidence type="ECO:0000313" key="3">
    <source>
        <dbReference type="EMBL" id="MFF5296852.1"/>
    </source>
</evidence>
<evidence type="ECO:0000256" key="1">
    <source>
        <dbReference type="SAM" id="Phobius"/>
    </source>
</evidence>
<gene>
    <name evidence="3" type="ORF">ACFY35_46105</name>
</gene>
<evidence type="ECO:0000259" key="2">
    <source>
        <dbReference type="Pfam" id="PF13400"/>
    </source>
</evidence>
<organism evidence="3 4">
    <name type="scientific">Paractinoplanes globisporus</name>
    <dbReference type="NCBI Taxonomy" id="113565"/>
    <lineage>
        <taxon>Bacteria</taxon>
        <taxon>Bacillati</taxon>
        <taxon>Actinomycetota</taxon>
        <taxon>Actinomycetes</taxon>
        <taxon>Micromonosporales</taxon>
        <taxon>Micromonosporaceae</taxon>
        <taxon>Paractinoplanes</taxon>
    </lineage>
</organism>